<feature type="signal peptide" evidence="1">
    <location>
        <begin position="1"/>
        <end position="22"/>
    </location>
</feature>
<gene>
    <name evidence="2" type="ORF">FNU79_17435</name>
</gene>
<name>A0A553UHY5_9DEIO</name>
<reference evidence="2 3" key="1">
    <citation type="submission" date="2019-07" db="EMBL/GenBank/DDBJ databases">
        <title>Deinococcus detaillus sp. nov., isolated from humus soil in Antarctica.</title>
        <authorList>
            <person name="Zhang K."/>
        </authorList>
    </citation>
    <scope>NUCLEOTIDE SEQUENCE [LARGE SCALE GENOMIC DNA]</scope>
    <source>
        <strain evidence="2 3">H1</strain>
    </source>
</reference>
<protein>
    <submittedName>
        <fullName evidence="2">Uncharacterized protein</fullName>
    </submittedName>
</protein>
<accession>A0A553UHY5</accession>
<organism evidence="2 3">
    <name type="scientific">Deinococcus detaillensis</name>
    <dbReference type="NCBI Taxonomy" id="2592048"/>
    <lineage>
        <taxon>Bacteria</taxon>
        <taxon>Thermotogati</taxon>
        <taxon>Deinococcota</taxon>
        <taxon>Deinococci</taxon>
        <taxon>Deinococcales</taxon>
        <taxon>Deinococcaceae</taxon>
        <taxon>Deinococcus</taxon>
    </lineage>
</organism>
<proteinExistence type="predicted"/>
<dbReference type="EMBL" id="VKDB01000036">
    <property type="protein sequence ID" value="TSA79817.1"/>
    <property type="molecule type" value="Genomic_DNA"/>
</dbReference>
<dbReference type="Proteomes" id="UP000316092">
    <property type="component" value="Unassembled WGS sequence"/>
</dbReference>
<dbReference type="RefSeq" id="WP_143722068.1">
    <property type="nucleotide sequence ID" value="NZ_VKDB01000036.1"/>
</dbReference>
<keyword evidence="3" id="KW-1185">Reference proteome</keyword>
<comment type="caution">
    <text evidence="2">The sequence shown here is derived from an EMBL/GenBank/DDBJ whole genome shotgun (WGS) entry which is preliminary data.</text>
</comment>
<evidence type="ECO:0000313" key="2">
    <source>
        <dbReference type="EMBL" id="TSA79817.1"/>
    </source>
</evidence>
<feature type="chain" id="PRO_5021885377" evidence="1">
    <location>
        <begin position="23"/>
        <end position="177"/>
    </location>
</feature>
<dbReference type="OrthoDB" id="65311at2"/>
<evidence type="ECO:0000313" key="3">
    <source>
        <dbReference type="Proteomes" id="UP000316092"/>
    </source>
</evidence>
<evidence type="ECO:0000256" key="1">
    <source>
        <dbReference type="SAM" id="SignalP"/>
    </source>
</evidence>
<dbReference type="AlphaFoldDB" id="A0A553UHY5"/>
<keyword evidence="1" id="KW-0732">Signal</keyword>
<sequence length="177" mass="19513">MKKYFKLTALVLGFMLGSFANAELQRVPGTNTYYEKDLDAMTDANTSMVVVAEINDTQGETAMAFICRDGKASAFLNTRNNLMSSGEYDLERSPNLMYRVDSQQAKTIPSQTGLTSGEPDLTLLAFDDARDAILTAAFTNTTSKIVMRVLRNNGSALDDTFSIGGFKEAMRVVNYRK</sequence>